<dbReference type="GO" id="GO:0008270">
    <property type="term" value="F:zinc ion binding"/>
    <property type="evidence" value="ECO:0007669"/>
    <property type="project" value="UniProtKB-KW"/>
</dbReference>
<dbReference type="EMBL" id="KQ090224">
    <property type="protein sequence ID" value="KMS99266.1"/>
    <property type="molecule type" value="Genomic_DNA"/>
</dbReference>
<dbReference type="OrthoDB" id="6077919at2759"/>
<dbReference type="PANTHER" id="PTHR46869">
    <property type="entry name" value="C2H2-LIKE ZINC FINGER PROTEIN"/>
    <property type="match status" value="1"/>
</dbReference>
<dbReference type="InterPro" id="IPR036236">
    <property type="entry name" value="Znf_C2H2_sf"/>
</dbReference>
<evidence type="ECO:0000313" key="4">
    <source>
        <dbReference type="Proteomes" id="UP000035740"/>
    </source>
</evidence>
<sequence length="543" mass="60544">MKDKQEKVFNVRAVKGHVRGHLLHLISPKKSDNMQKNQLGTEDNEHMSDKLREIPTNCFWVSSKAKQKDQSFVCKQCEKGFKSPRAVFGHMRCHSKRKTGDHVQLCTTNMPRKKRSIGRYKINTSCCSTNSSWSNMKSCSSSLTEFDEKLEDIAASLLMLANGGFYSVDHYVSEDDSVKMEPRFLKCGNKMDLMGVCNDDHGTEGVLTAEPGLKFDVQKCGYDEYKEKTQEFPGSDCGRLKTKPENFECKPVSDAELESEIKDGAIGVFPADLFDNLDPSTCGPTAEELKNKTVNVFDRVFDSSKPTAGASALMTNPDYIKTGPTVSLERTSELFESEIKDETSGVYKADTKVNSLNPTNCDPLVLESKHERIGLTDQAFDKCNSGTSGQATDNCCSNQCQKYICNICNKNFSSRQALGGHRLHCPLEKRFCHTQGNKKTWKHKCLVCCKAFPSGQALGGHMRAHFHANVQCNKTEFVACGKEISAATEEEKKELSDAYDDTIPAAAIEERKLENEACSNKIQQLFKEKEMTIIPQGNIPLSV</sequence>
<dbReference type="InterPro" id="IPR013087">
    <property type="entry name" value="Znf_C2H2_type"/>
</dbReference>
<dbReference type="Gramene" id="KMS99266">
    <property type="protein sequence ID" value="KMS99266"/>
    <property type="gene ID" value="BVRB_2g046350"/>
</dbReference>
<organism evidence="3 4">
    <name type="scientific">Beta vulgaris subsp. vulgaris</name>
    <name type="common">Beet</name>
    <dbReference type="NCBI Taxonomy" id="3555"/>
    <lineage>
        <taxon>Eukaryota</taxon>
        <taxon>Viridiplantae</taxon>
        <taxon>Streptophyta</taxon>
        <taxon>Embryophyta</taxon>
        <taxon>Tracheophyta</taxon>
        <taxon>Spermatophyta</taxon>
        <taxon>Magnoliopsida</taxon>
        <taxon>eudicotyledons</taxon>
        <taxon>Gunneridae</taxon>
        <taxon>Pentapetalae</taxon>
        <taxon>Caryophyllales</taxon>
        <taxon>Chenopodiaceae</taxon>
        <taxon>Betoideae</taxon>
        <taxon>Beta</taxon>
    </lineage>
</organism>
<dbReference type="Proteomes" id="UP000035740">
    <property type="component" value="Unassembled WGS sequence"/>
</dbReference>
<dbReference type="eggNOG" id="KOG1721">
    <property type="taxonomic scope" value="Eukaryota"/>
</dbReference>
<evidence type="ECO:0000313" key="3">
    <source>
        <dbReference type="EMBL" id="KMS99266.1"/>
    </source>
</evidence>
<keyword evidence="1" id="KW-0862">Zinc</keyword>
<dbReference type="SMART" id="SM00355">
    <property type="entry name" value="ZnF_C2H2"/>
    <property type="match status" value="3"/>
</dbReference>
<dbReference type="PROSITE" id="PS50157">
    <property type="entry name" value="ZINC_FINGER_C2H2_2"/>
    <property type="match status" value="3"/>
</dbReference>
<dbReference type="Gene3D" id="3.30.160.60">
    <property type="entry name" value="Classic Zinc Finger"/>
    <property type="match status" value="1"/>
</dbReference>
<keyword evidence="1" id="KW-0479">Metal-binding</keyword>
<dbReference type="OMA" id="REHKCRT"/>
<evidence type="ECO:0000256" key="1">
    <source>
        <dbReference type="PROSITE-ProRule" id="PRU00042"/>
    </source>
</evidence>
<dbReference type="AlphaFoldDB" id="A0A0J8BEC5"/>
<dbReference type="PANTHER" id="PTHR46869:SF1">
    <property type="entry name" value="C2H2-LIKE ZINC FINGER PROTEIN"/>
    <property type="match status" value="1"/>
</dbReference>
<keyword evidence="4" id="KW-1185">Reference proteome</keyword>
<feature type="domain" description="C2H2-type" evidence="2">
    <location>
        <begin position="443"/>
        <end position="465"/>
    </location>
</feature>
<dbReference type="PROSITE" id="PS00028">
    <property type="entry name" value="ZINC_FINGER_C2H2_1"/>
    <property type="match status" value="1"/>
</dbReference>
<accession>A0A0J8BEC5</accession>
<dbReference type="KEGG" id="bvg:104906182"/>
<dbReference type="SUPFAM" id="SSF57667">
    <property type="entry name" value="beta-beta-alpha zinc fingers"/>
    <property type="match status" value="1"/>
</dbReference>
<feature type="domain" description="C2H2-type" evidence="2">
    <location>
        <begin position="403"/>
        <end position="438"/>
    </location>
</feature>
<evidence type="ECO:0000259" key="2">
    <source>
        <dbReference type="PROSITE" id="PS50157"/>
    </source>
</evidence>
<proteinExistence type="predicted"/>
<gene>
    <name evidence="3" type="ORF">BVRB_2g046350</name>
</gene>
<keyword evidence="1" id="KW-0863">Zinc-finger</keyword>
<protein>
    <recommendedName>
        <fullName evidence="2">C2H2-type domain-containing protein</fullName>
    </recommendedName>
</protein>
<name>A0A0J8BEC5_BETVV</name>
<dbReference type="Pfam" id="PF13912">
    <property type="entry name" value="zf-C2H2_6"/>
    <property type="match status" value="3"/>
</dbReference>
<feature type="domain" description="C2H2-type" evidence="2">
    <location>
        <begin position="72"/>
        <end position="99"/>
    </location>
</feature>
<reference evidence="3 4" key="1">
    <citation type="journal article" date="2014" name="Nature">
        <title>The genome of the recently domesticated crop plant sugar beet (Beta vulgaris).</title>
        <authorList>
            <person name="Dohm J.C."/>
            <person name="Minoche A.E."/>
            <person name="Holtgrawe D."/>
            <person name="Capella-Gutierrez S."/>
            <person name="Zakrzewski F."/>
            <person name="Tafer H."/>
            <person name="Rupp O."/>
            <person name="Sorensen T.R."/>
            <person name="Stracke R."/>
            <person name="Reinhardt R."/>
            <person name="Goesmann A."/>
            <person name="Kraft T."/>
            <person name="Schulz B."/>
            <person name="Stadler P.F."/>
            <person name="Schmidt T."/>
            <person name="Gabaldon T."/>
            <person name="Lehrach H."/>
            <person name="Weisshaar B."/>
            <person name="Himmelbauer H."/>
        </authorList>
    </citation>
    <scope>NUCLEOTIDE SEQUENCE [LARGE SCALE GENOMIC DNA]</scope>
    <source>
        <tissue evidence="3">Taproot</tissue>
    </source>
</reference>